<dbReference type="PANTHER" id="PTHR11046:SF0">
    <property type="entry name" value="OLIGORIBONUCLEASE, MITOCHONDRIAL"/>
    <property type="match status" value="1"/>
</dbReference>
<evidence type="ECO:0000259" key="5">
    <source>
        <dbReference type="SMART" id="SM00479"/>
    </source>
</evidence>
<keyword evidence="7" id="KW-1185">Reference proteome</keyword>
<accession>A0ABY9X7P6</accession>
<evidence type="ECO:0000313" key="6">
    <source>
        <dbReference type="EMBL" id="WNG51414.1"/>
    </source>
</evidence>
<name>A0ABY9X7P6_9BACT</name>
<protein>
    <submittedName>
        <fullName evidence="6">Oligoribonuclease</fullName>
        <ecNumber evidence="6">3.1.-.-</ecNumber>
    </submittedName>
</protein>
<dbReference type="CDD" id="cd06135">
    <property type="entry name" value="Orn"/>
    <property type="match status" value="1"/>
</dbReference>
<gene>
    <name evidence="6" type="ORF">F0U60_50255</name>
</gene>
<evidence type="ECO:0000256" key="2">
    <source>
        <dbReference type="ARBA" id="ARBA00022722"/>
    </source>
</evidence>
<dbReference type="InterPro" id="IPR013520">
    <property type="entry name" value="Ribonucl_H"/>
</dbReference>
<reference evidence="6 7" key="1">
    <citation type="submission" date="2019-08" db="EMBL/GenBank/DDBJ databases">
        <title>Archangium and Cystobacter genomes.</title>
        <authorList>
            <person name="Chen I.-C.K."/>
            <person name="Wielgoss S."/>
        </authorList>
    </citation>
    <scope>NUCLEOTIDE SEQUENCE [LARGE SCALE GENOMIC DNA]</scope>
    <source>
        <strain evidence="6 7">Cbm 6</strain>
    </source>
</reference>
<keyword evidence="2" id="KW-0540">Nuclease</keyword>
<dbReference type="RefSeq" id="WP_395811650.1">
    <property type="nucleotide sequence ID" value="NZ_CP043494.1"/>
</dbReference>
<keyword evidence="4" id="KW-0269">Exonuclease</keyword>
<sequence length="190" mass="21115">MPAPHASPCFVWLDLEMTGLDPDESAIIEIGVIITGPDLVPKAEMERVVWQPDEVLGRMEPVVREMHTRNGLLKKVRDSSTSLRMAEKDVTGLVAQYCGLGEGILCGNSIHTDRRFLVKYMPMLDRYLHYRQVDVTSLKVLGNAWFPDMVPLKKTTSGHTALADLRASIAELTHYRTHLFRAATGGGQGT</sequence>
<evidence type="ECO:0000256" key="1">
    <source>
        <dbReference type="ARBA" id="ARBA00009921"/>
    </source>
</evidence>
<proteinExistence type="inferred from homology"/>
<dbReference type="InterPro" id="IPR022894">
    <property type="entry name" value="Oligoribonuclease"/>
</dbReference>
<keyword evidence="3 6" id="KW-0378">Hydrolase</keyword>
<dbReference type="NCBIfam" id="NF003765">
    <property type="entry name" value="PRK05359.1"/>
    <property type="match status" value="1"/>
</dbReference>
<dbReference type="EMBL" id="CP043494">
    <property type="protein sequence ID" value="WNG51414.1"/>
    <property type="molecule type" value="Genomic_DNA"/>
</dbReference>
<dbReference type="SMART" id="SM00479">
    <property type="entry name" value="EXOIII"/>
    <property type="match status" value="1"/>
</dbReference>
<comment type="similarity">
    <text evidence="1">Belongs to the oligoribonuclease family.</text>
</comment>
<organism evidence="6 7">
    <name type="scientific">Archangium minus</name>
    <dbReference type="NCBI Taxonomy" id="83450"/>
    <lineage>
        <taxon>Bacteria</taxon>
        <taxon>Pseudomonadati</taxon>
        <taxon>Myxococcota</taxon>
        <taxon>Myxococcia</taxon>
        <taxon>Myxococcales</taxon>
        <taxon>Cystobacterineae</taxon>
        <taxon>Archangiaceae</taxon>
        <taxon>Archangium</taxon>
    </lineage>
</organism>
<feature type="domain" description="Exonuclease" evidence="5">
    <location>
        <begin position="9"/>
        <end position="181"/>
    </location>
</feature>
<dbReference type="GO" id="GO:0016787">
    <property type="term" value="F:hydrolase activity"/>
    <property type="evidence" value="ECO:0007669"/>
    <property type="project" value="UniProtKB-KW"/>
</dbReference>
<evidence type="ECO:0000256" key="3">
    <source>
        <dbReference type="ARBA" id="ARBA00022801"/>
    </source>
</evidence>
<dbReference type="InterPro" id="IPR012337">
    <property type="entry name" value="RNaseH-like_sf"/>
</dbReference>
<dbReference type="EC" id="3.1.-.-" evidence="6"/>
<dbReference type="Gene3D" id="3.30.420.10">
    <property type="entry name" value="Ribonuclease H-like superfamily/Ribonuclease H"/>
    <property type="match status" value="1"/>
</dbReference>
<dbReference type="PANTHER" id="PTHR11046">
    <property type="entry name" value="OLIGORIBONUCLEASE, MITOCHONDRIAL"/>
    <property type="match status" value="1"/>
</dbReference>
<evidence type="ECO:0000313" key="7">
    <source>
        <dbReference type="Proteomes" id="UP001611383"/>
    </source>
</evidence>
<dbReference type="SUPFAM" id="SSF53098">
    <property type="entry name" value="Ribonuclease H-like"/>
    <property type="match status" value="1"/>
</dbReference>
<dbReference type="InterPro" id="IPR036397">
    <property type="entry name" value="RNaseH_sf"/>
</dbReference>
<evidence type="ECO:0000256" key="4">
    <source>
        <dbReference type="ARBA" id="ARBA00022839"/>
    </source>
</evidence>
<dbReference type="Proteomes" id="UP001611383">
    <property type="component" value="Chromosome"/>
</dbReference>
<dbReference type="Pfam" id="PF00929">
    <property type="entry name" value="RNase_T"/>
    <property type="match status" value="1"/>
</dbReference>